<dbReference type="Ensembl" id="ENSCINT00000003617.3">
    <property type="protein sequence ID" value="ENSCINP00000003617.3"/>
    <property type="gene ID" value="ENSCING00000017667.2"/>
</dbReference>
<reference evidence="7" key="1">
    <citation type="journal article" date="2002" name="Science">
        <title>The draft genome of Ciona intestinalis: insights into chordate and vertebrate origins.</title>
        <authorList>
            <person name="Dehal P."/>
            <person name="Satou Y."/>
            <person name="Campbell R.K."/>
            <person name="Chapman J."/>
            <person name="Degnan B."/>
            <person name="De Tomaso A."/>
            <person name="Davidson B."/>
            <person name="Di Gregorio A."/>
            <person name="Gelpke M."/>
            <person name="Goodstein D.M."/>
            <person name="Harafuji N."/>
            <person name="Hastings K.E."/>
            <person name="Ho I."/>
            <person name="Hotta K."/>
            <person name="Huang W."/>
            <person name="Kawashima T."/>
            <person name="Lemaire P."/>
            <person name="Martinez D."/>
            <person name="Meinertzhagen I.A."/>
            <person name="Necula S."/>
            <person name="Nonaka M."/>
            <person name="Putnam N."/>
            <person name="Rash S."/>
            <person name="Saiga H."/>
            <person name="Satake M."/>
            <person name="Terry A."/>
            <person name="Yamada L."/>
            <person name="Wang H.G."/>
            <person name="Awazu S."/>
            <person name="Azumi K."/>
            <person name="Boore J."/>
            <person name="Branno M."/>
            <person name="Chin-Bow S."/>
            <person name="DeSantis R."/>
            <person name="Doyle S."/>
            <person name="Francino P."/>
            <person name="Keys D.N."/>
            <person name="Haga S."/>
            <person name="Hayashi H."/>
            <person name="Hino K."/>
            <person name="Imai K.S."/>
            <person name="Inaba K."/>
            <person name="Kano S."/>
            <person name="Kobayashi K."/>
            <person name="Kobayashi M."/>
            <person name="Lee B.I."/>
            <person name="Makabe K.W."/>
            <person name="Manohar C."/>
            <person name="Matassi G."/>
            <person name="Medina M."/>
            <person name="Mochizuki Y."/>
            <person name="Mount S."/>
            <person name="Morishita T."/>
            <person name="Miura S."/>
            <person name="Nakayama A."/>
            <person name="Nishizaka S."/>
            <person name="Nomoto H."/>
            <person name="Ohta F."/>
            <person name="Oishi K."/>
            <person name="Rigoutsos I."/>
            <person name="Sano M."/>
            <person name="Sasaki A."/>
            <person name="Sasakura Y."/>
            <person name="Shoguchi E."/>
            <person name="Shin-i T."/>
            <person name="Spagnuolo A."/>
            <person name="Stainier D."/>
            <person name="Suzuki M.M."/>
            <person name="Tassy O."/>
            <person name="Takatori N."/>
            <person name="Tokuoka M."/>
            <person name="Yagi K."/>
            <person name="Yoshizaki F."/>
            <person name="Wada S."/>
            <person name="Zhang C."/>
            <person name="Hyatt P.D."/>
            <person name="Larimer F."/>
            <person name="Detter C."/>
            <person name="Doggett N."/>
            <person name="Glavina T."/>
            <person name="Hawkins T."/>
            <person name="Richardson P."/>
            <person name="Lucas S."/>
            <person name="Kohara Y."/>
            <person name="Levine M."/>
            <person name="Satoh N."/>
            <person name="Rokhsar D.S."/>
        </authorList>
    </citation>
    <scope>NUCLEOTIDE SEQUENCE [LARGE SCALE GENOMIC DNA]</scope>
</reference>
<feature type="signal peptide" evidence="4">
    <location>
        <begin position="1"/>
        <end position="22"/>
    </location>
</feature>
<feature type="domain" description="Spondin-like TSP1" evidence="5">
    <location>
        <begin position="198"/>
        <end position="249"/>
    </location>
</feature>
<dbReference type="AlphaFoldDB" id="F6X638"/>
<organism evidence="6 7">
    <name type="scientific">Ciona intestinalis</name>
    <name type="common">Transparent sea squirt</name>
    <name type="synonym">Ascidia intestinalis</name>
    <dbReference type="NCBI Taxonomy" id="7719"/>
    <lineage>
        <taxon>Eukaryota</taxon>
        <taxon>Metazoa</taxon>
        <taxon>Chordata</taxon>
        <taxon>Tunicata</taxon>
        <taxon>Ascidiacea</taxon>
        <taxon>Phlebobranchia</taxon>
        <taxon>Cionidae</taxon>
        <taxon>Ciona</taxon>
    </lineage>
</organism>
<evidence type="ECO:0000313" key="6">
    <source>
        <dbReference type="Ensembl" id="ENSCINP00000003617.3"/>
    </source>
</evidence>
<proteinExistence type="predicted"/>
<dbReference type="SUPFAM" id="SSF82895">
    <property type="entry name" value="TSP-1 type 1 repeat"/>
    <property type="match status" value="6"/>
</dbReference>
<feature type="chain" id="PRO_5003345823" description="Spondin-like TSP1 domain-containing protein" evidence="4">
    <location>
        <begin position="23"/>
        <end position="350"/>
    </location>
</feature>
<feature type="domain" description="Spondin-like TSP1" evidence="5">
    <location>
        <begin position="38"/>
        <end position="84"/>
    </location>
</feature>
<feature type="domain" description="Spondin-like TSP1" evidence="5">
    <location>
        <begin position="303"/>
        <end position="350"/>
    </location>
</feature>
<dbReference type="HOGENOM" id="CLU_047129_0_1_1"/>
<feature type="domain" description="Spondin-like TSP1" evidence="5">
    <location>
        <begin position="145"/>
        <end position="192"/>
    </location>
</feature>
<dbReference type="InterPro" id="IPR044004">
    <property type="entry name" value="TSP1_spondin_dom"/>
</dbReference>
<dbReference type="FunFam" id="2.20.100.10:FF:000134">
    <property type="entry name" value="Uncharacterized protein"/>
    <property type="match status" value="5"/>
</dbReference>
<protein>
    <recommendedName>
        <fullName evidence="5">Spondin-like TSP1 domain-containing protein</fullName>
    </recommendedName>
</protein>
<dbReference type="InterPro" id="IPR039942">
    <property type="entry name" value="SBSPO"/>
</dbReference>
<evidence type="ECO:0000256" key="4">
    <source>
        <dbReference type="SAM" id="SignalP"/>
    </source>
</evidence>
<accession>F6X638</accession>
<dbReference type="SMART" id="SM00209">
    <property type="entry name" value="TSP1"/>
    <property type="match status" value="6"/>
</dbReference>
<evidence type="ECO:0000256" key="2">
    <source>
        <dbReference type="ARBA" id="ARBA00023157"/>
    </source>
</evidence>
<keyword evidence="1 4" id="KW-0732">Signal</keyword>
<dbReference type="Proteomes" id="UP000008144">
    <property type="component" value="Chromosome 1"/>
</dbReference>
<dbReference type="Gene3D" id="2.20.100.10">
    <property type="entry name" value="Thrombospondin type-1 (TSP1) repeat"/>
    <property type="match status" value="6"/>
</dbReference>
<dbReference type="OMA" id="LATHAGC"/>
<dbReference type="InParanoid" id="F6X638"/>
<keyword evidence="7" id="KW-1185">Reference proteome</keyword>
<dbReference type="InterPro" id="IPR036383">
    <property type="entry name" value="TSP1_rpt_sf"/>
</dbReference>
<dbReference type="GeneTree" id="ENSGT00940000154910"/>
<evidence type="ECO:0000256" key="1">
    <source>
        <dbReference type="ARBA" id="ARBA00022729"/>
    </source>
</evidence>
<dbReference type="EMBL" id="EAAA01000296">
    <property type="status" value="NOT_ANNOTATED_CDS"/>
    <property type="molecule type" value="Genomic_DNA"/>
</dbReference>
<dbReference type="InterPro" id="IPR000884">
    <property type="entry name" value="TSP1_rpt"/>
</dbReference>
<reference evidence="6" key="4">
    <citation type="submission" date="2025-09" db="UniProtKB">
        <authorList>
            <consortium name="Ensembl"/>
        </authorList>
    </citation>
    <scope>IDENTIFICATION</scope>
</reference>
<reference evidence="6" key="3">
    <citation type="submission" date="2025-08" db="UniProtKB">
        <authorList>
            <consortium name="Ensembl"/>
        </authorList>
    </citation>
    <scope>IDENTIFICATION</scope>
</reference>
<feature type="domain" description="Spondin-like TSP1" evidence="5">
    <location>
        <begin position="90"/>
        <end position="141"/>
    </location>
</feature>
<dbReference type="Pfam" id="PF00090">
    <property type="entry name" value="TSP_1"/>
    <property type="match status" value="1"/>
</dbReference>
<dbReference type="Pfam" id="PF19028">
    <property type="entry name" value="TSP1_spondin"/>
    <property type="match status" value="5"/>
</dbReference>
<dbReference type="PANTHER" id="PTHR20920">
    <property type="entry name" value="RPE-SPONDIN"/>
    <property type="match status" value="1"/>
</dbReference>
<sequence length="350" mass="37890">MMIFLNMMVIFCTLLLVMDANAWWVARRRDTSRRRVSCQMHSWSSWSSCSVSCGYGLQSRYRSIWVYPTSGNTCPSTTDRKSCYIGITNCAVSSWSTWAACTKSCGAGTQTRTRSITVYPKNCGASCPSLVDRRGCAGYQCPRNCSVSSWGAWSKCSITCGSGTFSRKRTIVTTPAYGGDACPALSEHKACVIAPKNCEVSSWTSWGSCSTTCGPGSQSRTRTIVQSPEACGNHCPSLVDSKFCANKKCEPVCVLSPWGSWSTCSCAGIKTRSRTIVEKQEGAECLSLTEEAGCKDKNCKVDCQMSGWETWSKCSTFCGAGTQSRIRSVDTPPSSGGKACPAAKETRDCM</sequence>
<evidence type="ECO:0000259" key="5">
    <source>
        <dbReference type="Pfam" id="PF19028"/>
    </source>
</evidence>
<reference evidence="6" key="2">
    <citation type="journal article" date="2008" name="Genome Biol.">
        <title>Improved genome assembly and evidence-based global gene model set for the chordate Ciona intestinalis: new insight into intron and operon populations.</title>
        <authorList>
            <person name="Satou Y."/>
            <person name="Mineta K."/>
            <person name="Ogasawara M."/>
            <person name="Sasakura Y."/>
            <person name="Shoguchi E."/>
            <person name="Ueno K."/>
            <person name="Yamada L."/>
            <person name="Matsumoto J."/>
            <person name="Wasserscheid J."/>
            <person name="Dewar K."/>
            <person name="Wiley G.B."/>
            <person name="Macmil S.L."/>
            <person name="Roe B.A."/>
            <person name="Zeller R.W."/>
            <person name="Hastings K.E."/>
            <person name="Lemaire P."/>
            <person name="Lindquist E."/>
            <person name="Endo T."/>
            <person name="Hotta K."/>
            <person name="Inaba K."/>
        </authorList>
    </citation>
    <scope>NUCLEOTIDE SEQUENCE [LARGE SCALE GENOMIC DNA]</scope>
    <source>
        <strain evidence="6">wild type</strain>
    </source>
</reference>
<evidence type="ECO:0000313" key="7">
    <source>
        <dbReference type="Proteomes" id="UP000008144"/>
    </source>
</evidence>
<dbReference type="PROSITE" id="PS50092">
    <property type="entry name" value="TSP1"/>
    <property type="match status" value="6"/>
</dbReference>
<keyword evidence="2" id="KW-1015">Disulfide bond</keyword>
<dbReference type="PANTHER" id="PTHR20920:SF5">
    <property type="entry name" value="SMB DOMAIN-CONTAINING PROTEIN"/>
    <property type="match status" value="1"/>
</dbReference>
<evidence type="ECO:0000256" key="3">
    <source>
        <dbReference type="ARBA" id="ARBA00023180"/>
    </source>
</evidence>
<keyword evidence="3" id="KW-0325">Glycoprotein</keyword>
<name>F6X638_CIOIN</name>